<evidence type="ECO:0000313" key="20">
    <source>
        <dbReference type="EMBL" id="QDZ02117.1"/>
    </source>
</evidence>
<feature type="domain" description="PAC" evidence="19">
    <location>
        <begin position="99"/>
        <end position="151"/>
    </location>
</feature>
<reference evidence="20" key="1">
    <citation type="submission" date="2020-04" db="EMBL/GenBank/DDBJ databases">
        <title>Nitratireductor sp. nov. isolated from mangrove soil.</title>
        <authorList>
            <person name="Ye Y."/>
        </authorList>
    </citation>
    <scope>NUCLEOTIDE SEQUENCE</scope>
    <source>
        <strain evidence="20">SY7</strain>
    </source>
</reference>
<keyword evidence="12" id="KW-0418">Kinase</keyword>
<evidence type="ECO:0000256" key="14">
    <source>
        <dbReference type="ARBA" id="ARBA00022991"/>
    </source>
</evidence>
<dbReference type="CDD" id="cd00130">
    <property type="entry name" value="PAS"/>
    <property type="match status" value="3"/>
</dbReference>
<evidence type="ECO:0000256" key="3">
    <source>
        <dbReference type="ARBA" id="ARBA00021740"/>
    </source>
</evidence>
<dbReference type="Pfam" id="PF08447">
    <property type="entry name" value="PAS_3"/>
    <property type="match status" value="1"/>
</dbReference>
<feature type="domain" description="PAC" evidence="19">
    <location>
        <begin position="1008"/>
        <end position="1060"/>
    </location>
</feature>
<feature type="domain" description="PAS" evidence="18">
    <location>
        <begin position="620"/>
        <end position="690"/>
    </location>
</feature>
<evidence type="ECO:0000256" key="15">
    <source>
        <dbReference type="ARBA" id="ARBA00023026"/>
    </source>
</evidence>
<evidence type="ECO:0000259" key="18">
    <source>
        <dbReference type="PROSITE" id="PS50112"/>
    </source>
</evidence>
<dbReference type="KEGG" id="niy:FQ775_17975"/>
<evidence type="ECO:0000256" key="13">
    <source>
        <dbReference type="ARBA" id="ARBA00022840"/>
    </source>
</evidence>
<evidence type="ECO:0000256" key="16">
    <source>
        <dbReference type="ARBA" id="ARBA00023170"/>
    </source>
</evidence>
<dbReference type="InterPro" id="IPR013656">
    <property type="entry name" value="PAS_4"/>
</dbReference>
<sequence>MRAEPTASPVFAGKGYEALCALDQEVLDALPVALYLCSADGIIQRFNRQATQLWMRTPEAGGLDERFCGSFRLYDLAGRLLPHDRTPMETALRTGEPQQDRELVIERPDGSRITVLVDIRPLRDERGRILGAVNCFRDVTMARQAGDLLQRLEQRQQAVLDSIPAAIYTTDADGYVTYFNRAAADVAGREPELGKDRWCVSWRLRDKDGSEIPHDECPMAVALRERKPVRGGELMAERPDGTLVPFQPYPTPLFDAAGRLTGGINMLVDMSDQQEARRKLDETEARYQRIFNGAHVSIWDQDFSRLVARLQELRAEGVDDIRGYFKSNPEALAAAIRLIRVRDVNDYTLEMFEIAEKADLLAGDFGGIILPETDDVFIEEIVALWEGRRRFEGEAPLRTRGGRRMDVQLTIAWEGENYEHALVSILDISRQKAAQRRFEVLNSVAHTVSSNLDLEHVVQAVTDSATKLSGAQFGAFFYNVTDSSGEKFMLYALSGAQREAFDRFGMPRNTAIFEPTFHGTGIVRSDDIRQDPRYGRNAPHRGMPEGHLPVVSYMAVPVVSRSGEVHGGLFFGHQEAGVFSAETEATIAGIAAHAAMAIDNARLLRTAQDQLEQRQRAELSAQQLASIVESSQDAIVSKNLQGIVTSWNQGAERLFGYTADEIIGKPVTTLFPEELLDEETGILDRIRRGERIEHYETVRQAKDGRRIDISLTISPVKDAEGRIVGASKIARDVSERKRAEQALARRMAEQAALYCLTDRLYHRASLEDAFDAGLDAITGALGCSRAAILLFDKADVMRFVAWRGLSEEYRHAVDGHSPWTAEASDAEPIYLSSLDEGDLDAGLRAVIEAENIHALAFIPLFSGGRVVGKFMAYYDEPHLFSEEEDAVAVTIARQLGFTVQRVRADEARRRAEAELRDNQERERKRAAELQAIMESVPAAIWIARDPDGRMIDGNRTSYELLGLPPSVNSSLSAPEGERPDHFEVRVNGRTLTVDELPVQRAARGEEIRGFEEEIRYADGRSRFLIGNATPLTDDDGTPTGAVAAFVDITERREAEIGLRDSEQRLQMALEAGGMGAWEWDLVSGSVIWSPSLEVIHGLEPGSFGGTLDDVKREIHPDDAAQVAAAIEATLRDRTPYHVVYRAVLPDGSMRWLEAFGQCVEDADGSLKKLIGICMDITRRKEEESQRETLIAELSHRVKNTLATVLSIARQSIVREDDPRRAYHSFEARIRALAQTHGRLAEAQWSGVSLRTMLEDELAPYRNDEVGNVRLDGPSVSLPPKQALALGLAIHELATNAAKYGPFSSDTGRVEAEWELRGDRLHFEWAERGGPRVAPPARVGFGRTLLEKVLAHDLSGNVEISYAPEGVRCSITVPGVSAGGPNEGVQDGARAG</sequence>
<evidence type="ECO:0000256" key="2">
    <source>
        <dbReference type="ARBA" id="ARBA00012438"/>
    </source>
</evidence>
<dbReference type="Gene3D" id="3.30.450.20">
    <property type="entry name" value="PAS domain"/>
    <property type="match status" value="6"/>
</dbReference>
<dbReference type="NCBIfam" id="TIGR00229">
    <property type="entry name" value="sensory_box"/>
    <property type="match status" value="5"/>
</dbReference>
<evidence type="ECO:0000256" key="6">
    <source>
        <dbReference type="ARBA" id="ARBA00022606"/>
    </source>
</evidence>
<dbReference type="EC" id="2.7.13.3" evidence="2"/>
<dbReference type="InterPro" id="IPR011102">
    <property type="entry name" value="Sig_transdc_His_kinase_HWE"/>
</dbReference>
<protein>
    <recommendedName>
        <fullName evidence="3">Blue-light-activated histidine kinase</fullName>
        <ecNumber evidence="2">2.7.13.3</ecNumber>
    </recommendedName>
</protein>
<evidence type="ECO:0000256" key="1">
    <source>
        <dbReference type="ARBA" id="ARBA00000085"/>
    </source>
</evidence>
<dbReference type="GO" id="GO:0004673">
    <property type="term" value="F:protein histidine kinase activity"/>
    <property type="evidence" value="ECO:0007669"/>
    <property type="project" value="UniProtKB-EC"/>
</dbReference>
<dbReference type="InterPro" id="IPR003018">
    <property type="entry name" value="GAF"/>
</dbReference>
<dbReference type="InterPro" id="IPR029016">
    <property type="entry name" value="GAF-like_dom_sf"/>
</dbReference>
<keyword evidence="16" id="KW-0675">Receptor</keyword>
<name>A0A5B8L272_9HYPH</name>
<organism evidence="20 21">
    <name type="scientific">Nitratireductor mangrovi</name>
    <dbReference type="NCBI Taxonomy" id="2599600"/>
    <lineage>
        <taxon>Bacteria</taxon>
        <taxon>Pseudomonadati</taxon>
        <taxon>Pseudomonadota</taxon>
        <taxon>Alphaproteobacteria</taxon>
        <taxon>Hyphomicrobiales</taxon>
        <taxon>Phyllobacteriaceae</taxon>
        <taxon>Nitratireductor</taxon>
    </lineage>
</organism>
<feature type="domain" description="PAS" evidence="18">
    <location>
        <begin position="1061"/>
        <end position="1133"/>
    </location>
</feature>
<evidence type="ECO:0000256" key="17">
    <source>
        <dbReference type="SAM" id="Coils"/>
    </source>
</evidence>
<keyword evidence="17" id="KW-0175">Coiled coil</keyword>
<dbReference type="InterPro" id="IPR035965">
    <property type="entry name" value="PAS-like_dom_sf"/>
</dbReference>
<evidence type="ECO:0000313" key="21">
    <source>
        <dbReference type="Proteomes" id="UP000321389"/>
    </source>
</evidence>
<keyword evidence="6" id="KW-0716">Sensory transduction</keyword>
<keyword evidence="21" id="KW-1185">Reference proteome</keyword>
<keyword evidence="4" id="KW-0600">Photoreceptor protein</keyword>
<dbReference type="Pfam" id="PF07536">
    <property type="entry name" value="HWE_HK"/>
    <property type="match status" value="1"/>
</dbReference>
<evidence type="ECO:0000256" key="8">
    <source>
        <dbReference type="ARBA" id="ARBA00022643"/>
    </source>
</evidence>
<evidence type="ECO:0000256" key="10">
    <source>
        <dbReference type="ARBA" id="ARBA00022737"/>
    </source>
</evidence>
<evidence type="ECO:0000256" key="11">
    <source>
        <dbReference type="ARBA" id="ARBA00022741"/>
    </source>
</evidence>
<feature type="coiled-coil region" evidence="17">
    <location>
        <begin position="901"/>
        <end position="932"/>
    </location>
</feature>
<dbReference type="PANTHER" id="PTHR41523">
    <property type="entry name" value="TWO-COMPONENT SYSTEM SENSOR PROTEIN"/>
    <property type="match status" value="1"/>
</dbReference>
<keyword evidence="15" id="KW-0843">Virulence</keyword>
<dbReference type="Gene3D" id="3.30.450.40">
    <property type="match status" value="2"/>
</dbReference>
<evidence type="ECO:0000256" key="7">
    <source>
        <dbReference type="ARBA" id="ARBA00022630"/>
    </source>
</evidence>
<keyword evidence="9" id="KW-0808">Transferase</keyword>
<evidence type="ECO:0000256" key="9">
    <source>
        <dbReference type="ARBA" id="ARBA00022679"/>
    </source>
</evidence>
<dbReference type="Proteomes" id="UP000321389">
    <property type="component" value="Chromosome"/>
</dbReference>
<dbReference type="SMART" id="SM00086">
    <property type="entry name" value="PAC"/>
    <property type="match status" value="6"/>
</dbReference>
<evidence type="ECO:0000256" key="5">
    <source>
        <dbReference type="ARBA" id="ARBA00022553"/>
    </source>
</evidence>
<keyword evidence="11" id="KW-0547">Nucleotide-binding</keyword>
<dbReference type="SMART" id="SM00911">
    <property type="entry name" value="HWE_HK"/>
    <property type="match status" value="1"/>
</dbReference>
<dbReference type="EMBL" id="CP042301">
    <property type="protein sequence ID" value="QDZ02117.1"/>
    <property type="molecule type" value="Genomic_DNA"/>
</dbReference>
<feature type="domain" description="PAC" evidence="19">
    <location>
        <begin position="691"/>
        <end position="745"/>
    </location>
</feature>
<keyword evidence="7" id="KW-0285">Flavoprotein</keyword>
<keyword evidence="5" id="KW-0597">Phosphoprotein</keyword>
<dbReference type="GO" id="GO:0005524">
    <property type="term" value="F:ATP binding"/>
    <property type="evidence" value="ECO:0007669"/>
    <property type="project" value="UniProtKB-KW"/>
</dbReference>
<dbReference type="InterPro" id="IPR001610">
    <property type="entry name" value="PAC"/>
</dbReference>
<feature type="domain" description="PAS" evidence="18">
    <location>
        <begin position="152"/>
        <end position="192"/>
    </location>
</feature>
<dbReference type="GO" id="GO:0009881">
    <property type="term" value="F:photoreceptor activity"/>
    <property type="evidence" value="ECO:0007669"/>
    <property type="project" value="UniProtKB-KW"/>
</dbReference>
<accession>A0A5B8L272</accession>
<dbReference type="Pfam" id="PF13426">
    <property type="entry name" value="PAS_9"/>
    <property type="match status" value="1"/>
</dbReference>
<feature type="domain" description="PAC" evidence="19">
    <location>
        <begin position="230"/>
        <end position="282"/>
    </location>
</feature>
<comment type="catalytic activity">
    <reaction evidence="1">
        <text>ATP + protein L-histidine = ADP + protein N-phospho-L-histidine.</text>
        <dbReference type="EC" id="2.7.13.3"/>
    </reaction>
</comment>
<keyword evidence="14" id="KW-0157">Chromophore</keyword>
<dbReference type="PROSITE" id="PS50113">
    <property type="entry name" value="PAC"/>
    <property type="match status" value="5"/>
</dbReference>
<dbReference type="Gene3D" id="3.30.565.10">
    <property type="entry name" value="Histidine kinase-like ATPase, C-terminal domain"/>
    <property type="match status" value="1"/>
</dbReference>
<dbReference type="SMART" id="SM00065">
    <property type="entry name" value="GAF"/>
    <property type="match status" value="2"/>
</dbReference>
<dbReference type="RefSeq" id="WP_146300758.1">
    <property type="nucleotide sequence ID" value="NZ_CP042301.2"/>
</dbReference>
<feature type="domain" description="PAC" evidence="19">
    <location>
        <begin position="1136"/>
        <end position="1188"/>
    </location>
</feature>
<dbReference type="SUPFAM" id="SSF55785">
    <property type="entry name" value="PYP-like sensor domain (PAS domain)"/>
    <property type="match status" value="6"/>
</dbReference>
<evidence type="ECO:0000256" key="12">
    <source>
        <dbReference type="ARBA" id="ARBA00022777"/>
    </source>
</evidence>
<evidence type="ECO:0000259" key="19">
    <source>
        <dbReference type="PROSITE" id="PS50113"/>
    </source>
</evidence>
<gene>
    <name evidence="20" type="ORF">FQ775_17975</name>
</gene>
<keyword evidence="8" id="KW-0288">FMN</keyword>
<dbReference type="PANTHER" id="PTHR41523:SF8">
    <property type="entry name" value="ETHYLENE RESPONSE SENSOR PROTEIN"/>
    <property type="match status" value="1"/>
</dbReference>
<keyword evidence="13" id="KW-0067">ATP-binding</keyword>
<dbReference type="PROSITE" id="PS50112">
    <property type="entry name" value="PAS"/>
    <property type="match status" value="3"/>
</dbReference>
<dbReference type="InterPro" id="IPR013655">
    <property type="entry name" value="PAS_fold_3"/>
</dbReference>
<dbReference type="SMART" id="SM00091">
    <property type="entry name" value="PAS"/>
    <property type="match status" value="5"/>
</dbReference>
<dbReference type="Pfam" id="PF13185">
    <property type="entry name" value="GAF_2"/>
    <property type="match status" value="2"/>
</dbReference>
<proteinExistence type="predicted"/>
<dbReference type="InterPro" id="IPR000014">
    <property type="entry name" value="PAS"/>
</dbReference>
<dbReference type="SUPFAM" id="SSF55781">
    <property type="entry name" value="GAF domain-like"/>
    <property type="match status" value="2"/>
</dbReference>
<keyword evidence="10" id="KW-0677">Repeat</keyword>
<dbReference type="InterPro" id="IPR036890">
    <property type="entry name" value="HATPase_C_sf"/>
</dbReference>
<dbReference type="OrthoDB" id="341208at2"/>
<dbReference type="Gene3D" id="2.10.70.100">
    <property type="match status" value="1"/>
</dbReference>
<dbReference type="InterPro" id="IPR000700">
    <property type="entry name" value="PAS-assoc_C"/>
</dbReference>
<dbReference type="Pfam" id="PF08448">
    <property type="entry name" value="PAS_4"/>
    <property type="match status" value="3"/>
</dbReference>
<evidence type="ECO:0000256" key="4">
    <source>
        <dbReference type="ARBA" id="ARBA00022543"/>
    </source>
</evidence>